<proteinExistence type="inferred from homology"/>
<dbReference type="InterPro" id="IPR013563">
    <property type="entry name" value="Oligopep_ABC_C"/>
</dbReference>
<dbReference type="Pfam" id="PF08352">
    <property type="entry name" value="oligo_HPY"/>
    <property type="match status" value="1"/>
</dbReference>
<dbReference type="InterPro" id="IPR027417">
    <property type="entry name" value="P-loop_NTPase"/>
</dbReference>
<dbReference type="InterPro" id="IPR003439">
    <property type="entry name" value="ABC_transporter-like_ATP-bd"/>
</dbReference>
<dbReference type="KEGG" id="geo:Geob_3455"/>
<dbReference type="GO" id="GO:0016887">
    <property type="term" value="F:ATP hydrolysis activity"/>
    <property type="evidence" value="ECO:0007669"/>
    <property type="project" value="InterPro"/>
</dbReference>
<keyword evidence="7" id="KW-0472">Membrane</keyword>
<evidence type="ECO:0000259" key="8">
    <source>
        <dbReference type="PROSITE" id="PS50893"/>
    </source>
</evidence>
<dbReference type="RefSeq" id="WP_012648526.1">
    <property type="nucleotide sequence ID" value="NC_011979.1"/>
</dbReference>
<dbReference type="HOGENOM" id="CLU_000604_1_23_7"/>
<dbReference type="CDD" id="cd03257">
    <property type="entry name" value="ABC_NikE_OppD_transporters"/>
    <property type="match status" value="1"/>
</dbReference>
<dbReference type="GO" id="GO:0015833">
    <property type="term" value="P:peptide transport"/>
    <property type="evidence" value="ECO:0007669"/>
    <property type="project" value="InterPro"/>
</dbReference>
<dbReference type="EMBL" id="CP001390">
    <property type="protein sequence ID" value="ACM21798.1"/>
    <property type="molecule type" value="Genomic_DNA"/>
</dbReference>
<dbReference type="PANTHER" id="PTHR43297:SF2">
    <property type="entry name" value="DIPEPTIDE TRANSPORT ATP-BINDING PROTEIN DPPD"/>
    <property type="match status" value="1"/>
</dbReference>
<evidence type="ECO:0000256" key="7">
    <source>
        <dbReference type="ARBA" id="ARBA00023136"/>
    </source>
</evidence>
<reference evidence="9 10" key="1">
    <citation type="submission" date="2009-01" db="EMBL/GenBank/DDBJ databases">
        <title>Complete sequence of Geobacter sp. FRC-32.</title>
        <authorList>
            <consortium name="US DOE Joint Genome Institute"/>
            <person name="Lucas S."/>
            <person name="Copeland A."/>
            <person name="Lapidus A."/>
            <person name="Glavina del Rio T."/>
            <person name="Dalin E."/>
            <person name="Tice H."/>
            <person name="Bruce D."/>
            <person name="Goodwin L."/>
            <person name="Pitluck S."/>
            <person name="Saunders E."/>
            <person name="Brettin T."/>
            <person name="Detter J.C."/>
            <person name="Han C."/>
            <person name="Larimer F."/>
            <person name="Land M."/>
            <person name="Hauser L."/>
            <person name="Kyrpides N."/>
            <person name="Ovchinnikova G."/>
            <person name="Kostka J."/>
            <person name="Richardson P."/>
        </authorList>
    </citation>
    <scope>NUCLEOTIDE SEQUENCE [LARGE SCALE GENOMIC DNA]</scope>
    <source>
        <strain evidence="10">DSM 22248 / JCM 15807 / FRC-32</strain>
    </source>
</reference>
<evidence type="ECO:0000256" key="6">
    <source>
        <dbReference type="ARBA" id="ARBA00022840"/>
    </source>
</evidence>
<dbReference type="OrthoDB" id="9809450at2"/>
<dbReference type="SUPFAM" id="SSF52540">
    <property type="entry name" value="P-loop containing nucleoside triphosphate hydrolases"/>
    <property type="match status" value="1"/>
</dbReference>
<dbReference type="AlphaFoldDB" id="B9M5N9"/>
<dbReference type="NCBIfam" id="TIGR01727">
    <property type="entry name" value="oligo_HPY"/>
    <property type="match status" value="1"/>
</dbReference>
<organism evidence="9 10">
    <name type="scientific">Geotalea daltonii (strain DSM 22248 / JCM 15807 / FRC-32)</name>
    <name type="common">Geobacter daltonii</name>
    <dbReference type="NCBI Taxonomy" id="316067"/>
    <lineage>
        <taxon>Bacteria</taxon>
        <taxon>Pseudomonadati</taxon>
        <taxon>Thermodesulfobacteriota</taxon>
        <taxon>Desulfuromonadia</taxon>
        <taxon>Geobacterales</taxon>
        <taxon>Geobacteraceae</taxon>
        <taxon>Geotalea</taxon>
    </lineage>
</organism>
<keyword evidence="4" id="KW-1003">Cell membrane</keyword>
<dbReference type="FunFam" id="3.40.50.300:FF:000016">
    <property type="entry name" value="Oligopeptide ABC transporter ATP-binding component"/>
    <property type="match status" value="1"/>
</dbReference>
<evidence type="ECO:0000256" key="4">
    <source>
        <dbReference type="ARBA" id="ARBA00022475"/>
    </source>
</evidence>
<comment type="subcellular location">
    <subcellularLocation>
        <location evidence="1">Cell inner membrane</location>
        <topology evidence="1">Peripheral membrane protein</topology>
    </subcellularLocation>
</comment>
<dbReference type="Gene3D" id="3.40.50.300">
    <property type="entry name" value="P-loop containing nucleotide triphosphate hydrolases"/>
    <property type="match status" value="1"/>
</dbReference>
<dbReference type="STRING" id="316067.Geob_3455"/>
<evidence type="ECO:0000256" key="2">
    <source>
        <dbReference type="ARBA" id="ARBA00005417"/>
    </source>
</evidence>
<evidence type="ECO:0000313" key="10">
    <source>
        <dbReference type="Proteomes" id="UP000007721"/>
    </source>
</evidence>
<dbReference type="PROSITE" id="PS50893">
    <property type="entry name" value="ABC_TRANSPORTER_2"/>
    <property type="match status" value="1"/>
</dbReference>
<name>B9M5N9_GEODF</name>
<dbReference type="Proteomes" id="UP000007721">
    <property type="component" value="Chromosome"/>
</dbReference>
<evidence type="ECO:0000256" key="3">
    <source>
        <dbReference type="ARBA" id="ARBA00022448"/>
    </source>
</evidence>
<keyword evidence="6 9" id="KW-0067">ATP-binding</keyword>
<dbReference type="InterPro" id="IPR017871">
    <property type="entry name" value="ABC_transporter-like_CS"/>
</dbReference>
<dbReference type="GO" id="GO:0005886">
    <property type="term" value="C:plasma membrane"/>
    <property type="evidence" value="ECO:0007669"/>
    <property type="project" value="UniProtKB-SubCell"/>
</dbReference>
<dbReference type="Pfam" id="PF00005">
    <property type="entry name" value="ABC_tran"/>
    <property type="match status" value="1"/>
</dbReference>
<dbReference type="PANTHER" id="PTHR43297">
    <property type="entry name" value="OLIGOPEPTIDE TRANSPORT ATP-BINDING PROTEIN APPD"/>
    <property type="match status" value="1"/>
</dbReference>
<keyword evidence="10" id="KW-1185">Reference proteome</keyword>
<dbReference type="eggNOG" id="COG0444">
    <property type="taxonomic scope" value="Bacteria"/>
</dbReference>
<feature type="domain" description="ABC transporter" evidence="8">
    <location>
        <begin position="5"/>
        <end position="255"/>
    </location>
</feature>
<evidence type="ECO:0000256" key="1">
    <source>
        <dbReference type="ARBA" id="ARBA00004417"/>
    </source>
</evidence>
<dbReference type="InterPro" id="IPR050388">
    <property type="entry name" value="ABC_Ni/Peptide_Import"/>
</dbReference>
<dbReference type="SMART" id="SM00382">
    <property type="entry name" value="AAA"/>
    <property type="match status" value="1"/>
</dbReference>
<keyword evidence="3" id="KW-0813">Transport</keyword>
<sequence>MPTLLQVQNLTVNFRVPQGTLQAVSGVSFSLDRGETLAIVGESGCGKSVTAYSIMGLVASPGNIAAGEIVFAGRDLLRLDEQEMRKIRGDRIAMIFQEPMTSLNPVLSVGTQIIEGLRLHRGLSRREAREAGIGLLEQVGIASSAVRFDEYPHQMSGGMRQRVMIAMSIACNPELLIADEPTTALDVTIQAQILELMDRLKRENRMGMILITHDLGIVAERSHRTAVMYAGKIVEYGPTGEILRKPGHPYTEGLLKSLPQDTKPGQPLQTIFGSVPDLLVRQPGCGFCNRCPGKDWHCETAEPEMKEIAGGHFVRCWKVQ</sequence>
<dbReference type="GO" id="GO:0005524">
    <property type="term" value="F:ATP binding"/>
    <property type="evidence" value="ECO:0007669"/>
    <property type="project" value="UniProtKB-KW"/>
</dbReference>
<evidence type="ECO:0000256" key="5">
    <source>
        <dbReference type="ARBA" id="ARBA00022741"/>
    </source>
</evidence>
<protein>
    <submittedName>
        <fullName evidence="9">Peptide ABC transporter, ATP-binding protein</fullName>
    </submittedName>
</protein>
<dbReference type="InterPro" id="IPR003593">
    <property type="entry name" value="AAA+_ATPase"/>
</dbReference>
<gene>
    <name evidence="9" type="ordered locus">Geob_3455</name>
</gene>
<accession>B9M5N9</accession>
<comment type="similarity">
    <text evidence="2">Belongs to the ABC transporter superfamily.</text>
</comment>
<evidence type="ECO:0000313" key="9">
    <source>
        <dbReference type="EMBL" id="ACM21798.1"/>
    </source>
</evidence>
<dbReference type="PROSITE" id="PS00211">
    <property type="entry name" value="ABC_TRANSPORTER_1"/>
    <property type="match status" value="1"/>
</dbReference>
<keyword evidence="5" id="KW-0547">Nucleotide-binding</keyword>